<proteinExistence type="predicted"/>
<comment type="caution">
    <text evidence="1">The sequence shown here is derived from an EMBL/GenBank/DDBJ whole genome shotgun (WGS) entry which is preliminary data.</text>
</comment>
<sequence length="66" mass="7717">QFHTPSYTTGYAFRTHHTRNVTTSTKKEATAQLHHKIIKEVYHEIWKPSRTITQQQEFSGGFINIS</sequence>
<feature type="non-terminal residue" evidence="1">
    <location>
        <position position="1"/>
    </location>
</feature>
<dbReference type="Proteomes" id="UP000789405">
    <property type="component" value="Unassembled WGS sequence"/>
</dbReference>
<keyword evidence="2" id="KW-1185">Reference proteome</keyword>
<reference evidence="1" key="1">
    <citation type="submission" date="2021-06" db="EMBL/GenBank/DDBJ databases">
        <authorList>
            <person name="Kallberg Y."/>
            <person name="Tangrot J."/>
            <person name="Rosling A."/>
        </authorList>
    </citation>
    <scope>NUCLEOTIDE SEQUENCE</scope>
    <source>
        <strain evidence="1">MA453B</strain>
    </source>
</reference>
<name>A0A9N9AB14_9GLOM</name>
<evidence type="ECO:0000313" key="1">
    <source>
        <dbReference type="EMBL" id="CAG8522796.1"/>
    </source>
</evidence>
<dbReference type="EMBL" id="CAJVPY010001457">
    <property type="protein sequence ID" value="CAG8522796.1"/>
    <property type="molecule type" value="Genomic_DNA"/>
</dbReference>
<organism evidence="1 2">
    <name type="scientific">Dentiscutata erythropus</name>
    <dbReference type="NCBI Taxonomy" id="1348616"/>
    <lineage>
        <taxon>Eukaryota</taxon>
        <taxon>Fungi</taxon>
        <taxon>Fungi incertae sedis</taxon>
        <taxon>Mucoromycota</taxon>
        <taxon>Glomeromycotina</taxon>
        <taxon>Glomeromycetes</taxon>
        <taxon>Diversisporales</taxon>
        <taxon>Gigasporaceae</taxon>
        <taxon>Dentiscutata</taxon>
    </lineage>
</organism>
<dbReference type="AlphaFoldDB" id="A0A9N9AB14"/>
<protein>
    <submittedName>
        <fullName evidence="1">14170_t:CDS:1</fullName>
    </submittedName>
</protein>
<accession>A0A9N9AB14</accession>
<gene>
    <name evidence="1" type="ORF">DERYTH_LOCUS3957</name>
</gene>
<evidence type="ECO:0000313" key="2">
    <source>
        <dbReference type="Proteomes" id="UP000789405"/>
    </source>
</evidence>